<dbReference type="InterPro" id="IPR032808">
    <property type="entry name" value="DoxX"/>
</dbReference>
<feature type="transmembrane region" description="Helical" evidence="5">
    <location>
        <begin position="79"/>
        <end position="106"/>
    </location>
</feature>
<proteinExistence type="predicted"/>
<dbReference type="Pfam" id="PF07681">
    <property type="entry name" value="DoxX"/>
    <property type="match status" value="1"/>
</dbReference>
<keyword evidence="2 5" id="KW-0812">Transmembrane</keyword>
<dbReference type="RefSeq" id="WP_296940484.1">
    <property type="nucleotide sequence ID" value="NZ_LT599032.1"/>
</dbReference>
<dbReference type="EMBL" id="FLUM01000001">
    <property type="protein sequence ID" value="SBV97884.1"/>
    <property type="molecule type" value="Genomic_DNA"/>
</dbReference>
<comment type="subcellular location">
    <subcellularLocation>
        <location evidence="1">Membrane</location>
        <topology evidence="1">Multi-pass membrane protein</topology>
    </subcellularLocation>
</comment>
<organism evidence="6">
    <name type="scientific">uncultured Dysgonomonas sp</name>
    <dbReference type="NCBI Taxonomy" id="206096"/>
    <lineage>
        <taxon>Bacteria</taxon>
        <taxon>Pseudomonadati</taxon>
        <taxon>Bacteroidota</taxon>
        <taxon>Bacteroidia</taxon>
        <taxon>Bacteroidales</taxon>
        <taxon>Dysgonomonadaceae</taxon>
        <taxon>Dysgonomonas</taxon>
        <taxon>environmental samples</taxon>
    </lineage>
</organism>
<evidence type="ECO:0000256" key="2">
    <source>
        <dbReference type="ARBA" id="ARBA00022692"/>
    </source>
</evidence>
<feature type="transmembrane region" description="Helical" evidence="5">
    <location>
        <begin position="134"/>
        <end position="155"/>
    </location>
</feature>
<evidence type="ECO:0000256" key="4">
    <source>
        <dbReference type="ARBA" id="ARBA00023136"/>
    </source>
</evidence>
<name>A0A212JEN6_9BACT</name>
<feature type="transmembrane region" description="Helical" evidence="5">
    <location>
        <begin position="12"/>
        <end position="35"/>
    </location>
</feature>
<evidence type="ECO:0008006" key="7">
    <source>
        <dbReference type="Google" id="ProtNLM"/>
    </source>
</evidence>
<protein>
    <recommendedName>
        <fullName evidence="7">DoxX subfamily</fullName>
    </recommendedName>
</protein>
<keyword evidence="4 5" id="KW-0472">Membrane</keyword>
<gene>
    <name evidence="6" type="ORF">KL86DYS1_12026</name>
</gene>
<dbReference type="AlphaFoldDB" id="A0A212JEN6"/>
<keyword evidence="3 5" id="KW-1133">Transmembrane helix</keyword>
<evidence type="ECO:0000313" key="6">
    <source>
        <dbReference type="EMBL" id="SBV97884.1"/>
    </source>
</evidence>
<accession>A0A212JEN6</accession>
<reference evidence="6" key="1">
    <citation type="submission" date="2016-04" db="EMBL/GenBank/DDBJ databases">
        <authorList>
            <person name="Evans L.H."/>
            <person name="Alamgir A."/>
            <person name="Owens N."/>
            <person name="Weber N.D."/>
            <person name="Virtaneva K."/>
            <person name="Barbian K."/>
            <person name="Babar A."/>
            <person name="Rosenke K."/>
        </authorList>
    </citation>
    <scope>NUCLEOTIDE SEQUENCE</scope>
    <source>
        <strain evidence="6">86-1</strain>
    </source>
</reference>
<dbReference type="GO" id="GO:0016020">
    <property type="term" value="C:membrane"/>
    <property type="evidence" value="ECO:0007669"/>
    <property type="project" value="UniProtKB-SubCell"/>
</dbReference>
<evidence type="ECO:0000256" key="1">
    <source>
        <dbReference type="ARBA" id="ARBA00004141"/>
    </source>
</evidence>
<sequence length="162" mass="18471">MNEQTSYSRAQTFWLVVLRLLIGWHFLYEGIVKILNSGWSAYPYLMDSQGFFAEYFHNLAADPGFLAVSNYINIYGLTLIGLGLILGCFSRAASIGGIVFLALYYLSHPPFIGATYMMPTEGSYLWIDKNMIEIGALMVLFYFPTSQIIGLDRYINKLFKRK</sequence>
<evidence type="ECO:0000256" key="5">
    <source>
        <dbReference type="SAM" id="Phobius"/>
    </source>
</evidence>
<evidence type="ECO:0000256" key="3">
    <source>
        <dbReference type="ARBA" id="ARBA00022989"/>
    </source>
</evidence>